<gene>
    <name evidence="1" type="ORF">ACJHVH_00510</name>
</gene>
<evidence type="ECO:0008006" key="3">
    <source>
        <dbReference type="Google" id="ProtNLM"/>
    </source>
</evidence>
<evidence type="ECO:0000313" key="2">
    <source>
        <dbReference type="Proteomes" id="UP001624684"/>
    </source>
</evidence>
<evidence type="ECO:0000313" key="1">
    <source>
        <dbReference type="EMBL" id="MFL1731489.1"/>
    </source>
</evidence>
<sequence>MNQSYILSAKDDGLIEKIHNTVQGFGYCIVRGLGLKHFDDIQRNQKLFDFLSQLGRLTSHKDDDFKSVFWDVKYRGDNYVVNNDVTFSEDVGECPLHSDSSLAKIQKVIWLCM</sequence>
<reference evidence="1 2" key="1">
    <citation type="submission" date="2024-11" db="EMBL/GenBank/DDBJ databases">
        <title>First Report of Moraxella oculi in Brazil in an Infectious Bovine Keratoconjunctivitis Outbreak.</title>
        <authorList>
            <person name="Carvalho C.V."/>
            <person name="Domingues R."/>
            <person name="Coutinho C."/>
            <person name="Honorio N.T.B.S."/>
            <person name="Faza D.R.L.R."/>
            <person name="Carvalho W.A."/>
            <person name="Machado A.B.F."/>
            <person name="Martins M.F."/>
            <person name="Gaspar E.B."/>
        </authorList>
    </citation>
    <scope>NUCLEOTIDE SEQUENCE [LARGE SCALE GENOMIC DNA]</scope>
    <source>
        <strain evidence="1 2">2117LE</strain>
    </source>
</reference>
<dbReference type="Proteomes" id="UP001624684">
    <property type="component" value="Unassembled WGS sequence"/>
</dbReference>
<name>A0ABW8U604_9GAMM</name>
<proteinExistence type="predicted"/>
<keyword evidence="2" id="KW-1185">Reference proteome</keyword>
<dbReference type="RefSeq" id="WP_407068378.1">
    <property type="nucleotide sequence ID" value="NZ_JBJJXE010000001.1"/>
</dbReference>
<organism evidence="1 2">
    <name type="scientific">Moraxella oculi</name>
    <dbReference type="NCBI Taxonomy" id="2940516"/>
    <lineage>
        <taxon>Bacteria</taxon>
        <taxon>Pseudomonadati</taxon>
        <taxon>Pseudomonadota</taxon>
        <taxon>Gammaproteobacteria</taxon>
        <taxon>Moraxellales</taxon>
        <taxon>Moraxellaceae</taxon>
        <taxon>Moraxella</taxon>
    </lineage>
</organism>
<protein>
    <recommendedName>
        <fullName evidence="3">TauD/TfdA-like domain-containing protein</fullName>
    </recommendedName>
</protein>
<dbReference type="SUPFAM" id="SSF51197">
    <property type="entry name" value="Clavaminate synthase-like"/>
    <property type="match status" value="1"/>
</dbReference>
<comment type="caution">
    <text evidence="1">The sequence shown here is derived from an EMBL/GenBank/DDBJ whole genome shotgun (WGS) entry which is preliminary data.</text>
</comment>
<accession>A0ABW8U604</accession>
<dbReference type="EMBL" id="JBJJXE010000001">
    <property type="protein sequence ID" value="MFL1731489.1"/>
    <property type="molecule type" value="Genomic_DNA"/>
</dbReference>